<evidence type="ECO:0000256" key="3">
    <source>
        <dbReference type="ARBA" id="ARBA00022833"/>
    </source>
</evidence>
<evidence type="ECO:0000313" key="8">
    <source>
        <dbReference type="Ensembl" id="ENSPCLP00000015568.1"/>
    </source>
</evidence>
<evidence type="ECO:0000256" key="1">
    <source>
        <dbReference type="ARBA" id="ARBA00022723"/>
    </source>
</evidence>
<dbReference type="PROSITE" id="PS50865">
    <property type="entry name" value="ZF_MYND_2"/>
    <property type="match status" value="1"/>
</dbReference>
<dbReference type="InterPro" id="IPR036770">
    <property type="entry name" value="Ankyrin_rpt-contain_sf"/>
</dbReference>
<dbReference type="InterPro" id="IPR002110">
    <property type="entry name" value="Ankyrin_rpt"/>
</dbReference>
<dbReference type="Proteomes" id="UP000472261">
    <property type="component" value="Unplaced"/>
</dbReference>
<keyword evidence="2 5" id="KW-0863">Zinc-finger</keyword>
<dbReference type="PROSITE" id="PS01360">
    <property type="entry name" value="ZF_MYND_1"/>
    <property type="match status" value="1"/>
</dbReference>
<dbReference type="PROSITE" id="PS50297">
    <property type="entry name" value="ANK_REP_REGION"/>
    <property type="match status" value="1"/>
</dbReference>
<dbReference type="PANTHER" id="PTHR15897">
    <property type="entry name" value="ANKYRIN REPEAT AND MYND DOMAIN PROTEIN 1"/>
    <property type="match status" value="1"/>
</dbReference>
<keyword evidence="9" id="KW-1185">Reference proteome</keyword>
<dbReference type="Pfam" id="PF12796">
    <property type="entry name" value="Ank_2"/>
    <property type="match status" value="1"/>
</dbReference>
<sequence length="635" mass="70923">MGHHRLSVQPVQYLTAQDFFLISDLNLPSFISKPFPFVPSHTDAPPSVKPCRFRPASSLCAAFPARLPAGPPRGPARPRSEAEGPAPFRTPRRSPWQRAVPQRGAMADGPPAAEEYVGQFYVSHRHGKGICYCPDGSHIQGAFYLGHVEGYATQEWKDGRTFQVHSHRDIVNLLLDSGADVNKCSDEGLSALSMCFILYYPEESFKGNIAERSFLVVPSLKFSCKRMQVENLFILVFFYVNFRQQKRWETIQLLLRRGADPNVSWVPSHLLFFAVKAADAKAVKLLLEKGARTDFWGLSPLHIAASIPGEEGVQITEYLLSSALDLDARAEDGNEVYGPDEVSFSLISFPFTSGPPQEYFSSYNGPVPEEGGRSALHIACEREGNSEHARDVIRLLLTHKANPNTLWSGHSPLSLAIASGNDLVMVELLKHGADPNLPLSGAVKSALCAAVSTAYEHQRTTAQRIILVDKLLEAGADILAPVTFQEGKRKAVGTAVDFAYYKYYQDRRIAKTPYHMLTASEQEVVQTRQALLEHITAKLRERFKLYEYLKMKGSINRLPIFKYCYQCGRSVGVQLSPCKRCYEVFTCSEACRRKSWNERHSHECSGSLGRFSHHCYVSMVVCVYVIITRACLPLN</sequence>
<feature type="repeat" description="ANK" evidence="4">
    <location>
        <begin position="296"/>
        <end position="331"/>
    </location>
</feature>
<keyword evidence="4" id="KW-0040">ANK repeat</keyword>
<reference evidence="8" key="1">
    <citation type="submission" date="2025-08" db="UniProtKB">
        <authorList>
            <consortium name="Ensembl"/>
        </authorList>
    </citation>
    <scope>IDENTIFICATION</scope>
</reference>
<dbReference type="PANTHER" id="PTHR15897:SF2">
    <property type="entry name" value="ANKYRIN REPEAT AND MYND DOMAIN-CONTAINING PROTEIN 1"/>
    <property type="match status" value="1"/>
</dbReference>
<dbReference type="Pfam" id="PF01753">
    <property type="entry name" value="zf-MYND"/>
    <property type="match status" value="1"/>
</dbReference>
<evidence type="ECO:0000313" key="9">
    <source>
        <dbReference type="Proteomes" id="UP000472261"/>
    </source>
</evidence>
<reference evidence="8" key="2">
    <citation type="submission" date="2025-09" db="UniProtKB">
        <authorList>
            <consortium name="Ensembl"/>
        </authorList>
    </citation>
    <scope>IDENTIFICATION</scope>
</reference>
<dbReference type="Gene3D" id="1.25.40.20">
    <property type="entry name" value="Ankyrin repeat-containing domain"/>
    <property type="match status" value="2"/>
</dbReference>
<dbReference type="Ensembl" id="ENSPCLT00000020492.1">
    <property type="protein sequence ID" value="ENSPCLP00000015568.1"/>
    <property type="gene ID" value="ENSPCLG00000012692.1"/>
</dbReference>
<keyword evidence="1" id="KW-0479">Metal-binding</keyword>
<feature type="repeat" description="ANK" evidence="4">
    <location>
        <begin position="408"/>
        <end position="440"/>
    </location>
</feature>
<dbReference type="Gene3D" id="6.10.140.2220">
    <property type="match status" value="1"/>
</dbReference>
<dbReference type="InterPro" id="IPR002893">
    <property type="entry name" value="Znf_MYND"/>
</dbReference>
<protein>
    <submittedName>
        <fullName evidence="8">Ankyrin repeat and MYND domain containing 1</fullName>
    </submittedName>
</protein>
<dbReference type="SUPFAM" id="SSF144232">
    <property type="entry name" value="HIT/MYND zinc finger-like"/>
    <property type="match status" value="1"/>
</dbReference>
<keyword evidence="3" id="KW-0862">Zinc</keyword>
<organism evidence="8 9">
    <name type="scientific">Phasianus colchicus</name>
    <name type="common">Common pheasant</name>
    <dbReference type="NCBI Taxonomy" id="9054"/>
    <lineage>
        <taxon>Eukaryota</taxon>
        <taxon>Metazoa</taxon>
        <taxon>Chordata</taxon>
        <taxon>Craniata</taxon>
        <taxon>Vertebrata</taxon>
        <taxon>Euteleostomi</taxon>
        <taxon>Archelosauria</taxon>
        <taxon>Archosauria</taxon>
        <taxon>Dinosauria</taxon>
        <taxon>Saurischia</taxon>
        <taxon>Theropoda</taxon>
        <taxon>Coelurosauria</taxon>
        <taxon>Aves</taxon>
        <taxon>Neognathae</taxon>
        <taxon>Galloanserae</taxon>
        <taxon>Galliformes</taxon>
        <taxon>Phasianidae</taxon>
        <taxon>Phasianinae</taxon>
        <taxon>Phasianus</taxon>
    </lineage>
</organism>
<evidence type="ECO:0000259" key="7">
    <source>
        <dbReference type="PROSITE" id="PS50865"/>
    </source>
</evidence>
<evidence type="ECO:0000256" key="2">
    <source>
        <dbReference type="ARBA" id="ARBA00022771"/>
    </source>
</evidence>
<dbReference type="OMA" id="ERHSHEC"/>
<feature type="region of interest" description="Disordered" evidence="6">
    <location>
        <begin position="64"/>
        <end position="108"/>
    </location>
</feature>
<dbReference type="SMART" id="SM00248">
    <property type="entry name" value="ANK"/>
    <property type="match status" value="7"/>
</dbReference>
<dbReference type="GO" id="GO:0008270">
    <property type="term" value="F:zinc ion binding"/>
    <property type="evidence" value="ECO:0007669"/>
    <property type="project" value="UniProtKB-KW"/>
</dbReference>
<evidence type="ECO:0000256" key="6">
    <source>
        <dbReference type="SAM" id="MobiDB-lite"/>
    </source>
</evidence>
<evidence type="ECO:0000256" key="4">
    <source>
        <dbReference type="PROSITE-ProRule" id="PRU00023"/>
    </source>
</evidence>
<name>A0A669QBF1_PHACC</name>
<dbReference type="InterPro" id="IPR053064">
    <property type="entry name" value="Ankyrin-MYND_domain-protein"/>
</dbReference>
<accession>A0A669QBF1</accession>
<feature type="domain" description="MYND-type" evidence="7">
    <location>
        <begin position="564"/>
        <end position="604"/>
    </location>
</feature>
<dbReference type="SUPFAM" id="SSF82185">
    <property type="entry name" value="Histone H3 K4-specific methyltransferase SET7/9 N-terminal domain"/>
    <property type="match status" value="1"/>
</dbReference>
<evidence type="ECO:0000256" key="5">
    <source>
        <dbReference type="PROSITE-ProRule" id="PRU00134"/>
    </source>
</evidence>
<proteinExistence type="predicted"/>
<dbReference type="AlphaFoldDB" id="A0A669QBF1"/>
<dbReference type="SUPFAM" id="SSF48403">
    <property type="entry name" value="Ankyrin repeat"/>
    <property type="match status" value="1"/>
</dbReference>
<dbReference type="PROSITE" id="PS50088">
    <property type="entry name" value="ANK_REPEAT"/>
    <property type="match status" value="2"/>
</dbReference>